<feature type="domain" description="DUF4246" evidence="1">
    <location>
        <begin position="95"/>
        <end position="534"/>
    </location>
</feature>
<dbReference type="AlphaFoldDB" id="A0AAE0TQE9"/>
<evidence type="ECO:0000313" key="4">
    <source>
        <dbReference type="Proteomes" id="UP001274830"/>
    </source>
</evidence>
<dbReference type="PANTHER" id="PTHR33119">
    <property type="entry name" value="IFI3P"/>
    <property type="match status" value="1"/>
</dbReference>
<proteinExistence type="predicted"/>
<gene>
    <name evidence="3" type="ORF">LTR78_008793</name>
</gene>
<accession>A0AAE0TQE9</accession>
<dbReference type="Pfam" id="PF14033">
    <property type="entry name" value="DUF4246"/>
    <property type="match status" value="1"/>
</dbReference>
<evidence type="ECO:0000313" key="3">
    <source>
        <dbReference type="EMBL" id="KAK3671333.1"/>
    </source>
</evidence>
<dbReference type="PANTHER" id="PTHR33119:SF1">
    <property type="entry name" value="FE2OG DIOXYGENASE DOMAIN-CONTAINING PROTEIN"/>
    <property type="match status" value="1"/>
</dbReference>
<dbReference type="EMBL" id="JAUTXT010000044">
    <property type="protein sequence ID" value="KAK3671333.1"/>
    <property type="molecule type" value="Genomic_DNA"/>
</dbReference>
<dbReference type="InterPro" id="IPR049192">
    <property type="entry name" value="DUF4246_C"/>
</dbReference>
<reference evidence="3" key="1">
    <citation type="submission" date="2023-07" db="EMBL/GenBank/DDBJ databases">
        <title>Black Yeasts Isolated from many extreme environments.</title>
        <authorList>
            <person name="Coleine C."/>
            <person name="Stajich J.E."/>
            <person name="Selbmann L."/>
        </authorList>
    </citation>
    <scope>NUCLEOTIDE SEQUENCE</scope>
    <source>
        <strain evidence="3">CCFEE 5485</strain>
    </source>
</reference>
<organism evidence="3 4">
    <name type="scientific">Recurvomyces mirabilis</name>
    <dbReference type="NCBI Taxonomy" id="574656"/>
    <lineage>
        <taxon>Eukaryota</taxon>
        <taxon>Fungi</taxon>
        <taxon>Dikarya</taxon>
        <taxon>Ascomycota</taxon>
        <taxon>Pezizomycotina</taxon>
        <taxon>Dothideomycetes</taxon>
        <taxon>Dothideomycetidae</taxon>
        <taxon>Mycosphaerellales</taxon>
        <taxon>Teratosphaeriaceae</taxon>
        <taxon>Recurvomyces</taxon>
    </lineage>
</organism>
<dbReference type="InterPro" id="IPR049207">
    <property type="entry name" value="DUF4246_N"/>
</dbReference>
<comment type="caution">
    <text evidence="3">The sequence shown here is derived from an EMBL/GenBank/DDBJ whole genome shotgun (WGS) entry which is preliminary data.</text>
</comment>
<keyword evidence="4" id="KW-1185">Reference proteome</keyword>
<name>A0AAE0TQE9_9PEZI</name>
<dbReference type="Pfam" id="PF21666">
    <property type="entry name" value="DUF4246_N"/>
    <property type="match status" value="1"/>
</dbReference>
<dbReference type="InterPro" id="IPR025340">
    <property type="entry name" value="DUF4246"/>
</dbReference>
<dbReference type="Proteomes" id="UP001274830">
    <property type="component" value="Unassembled WGS sequence"/>
</dbReference>
<sequence length="599" mass="67981">MSDNKDASDTQMTDDVVPVEVRRIEPFPTAIQDWQGVPLTVAERQMVAFMGSITDKADWQRKIQDSTIREKWRKELDGMPHTSHDGADTFIFPPEAFDHCMAELADYAKHSAEHEFLPGLDATATIYKSDTLVSNELRQALLGAGAKLEDSQASNPDWHPGSDNTVLDLVHPSLFPLVYGRTPVMKEPITSLQDIVYYTGLGSPIAGPDDVEKGRDLGSFYYPYESGYFSDRFQWLPCEVAVGEEGHAKITSYINNLLPEPHTDLYEAIEQVMTRCLPMLSATLVSTRETDRSPRISVGSGEDIEWTPAKPKLEDFEADENDDEGDDAYERFDAEMDNWRDASSAPSCPSPATYSGRARNPADVFKKLDLQRDSASQGLQFIVKLANIVLTPEKPKYAGGSWHVEGQMNEHICATALYYYDCDNITDSHLAFRESLSTDFDVWSYEQSEFQHHEILYDIENEGPPEQRLGSVLTQQGRLLTFPNVMQHRVEPFELDDKTRPGHRKILALFLVDPYLRVPSTATVPPQQKHWWTEMVQSLDKMAELPPEMVEHVLESSGDFPIDMEEAKTLRAELMEERSAWQSEVDDKLYEDRFCFCEH</sequence>
<evidence type="ECO:0000259" key="1">
    <source>
        <dbReference type="Pfam" id="PF14033"/>
    </source>
</evidence>
<feature type="domain" description="DUF4246" evidence="2">
    <location>
        <begin position="20"/>
        <end position="75"/>
    </location>
</feature>
<evidence type="ECO:0000259" key="2">
    <source>
        <dbReference type="Pfam" id="PF21666"/>
    </source>
</evidence>
<protein>
    <submittedName>
        <fullName evidence="3">Uncharacterized protein</fullName>
    </submittedName>
</protein>